<keyword evidence="2" id="KW-1185">Reference proteome</keyword>
<name>A0AAD7HFY8_9AGAR</name>
<accession>A0AAD7HFY8</accession>
<dbReference type="Proteomes" id="UP001215598">
    <property type="component" value="Unassembled WGS sequence"/>
</dbReference>
<gene>
    <name evidence="1" type="ORF">B0H16DRAFT_1739488</name>
</gene>
<evidence type="ECO:0000313" key="2">
    <source>
        <dbReference type="Proteomes" id="UP001215598"/>
    </source>
</evidence>
<dbReference type="AlphaFoldDB" id="A0AAD7HFY8"/>
<reference evidence="1" key="1">
    <citation type="submission" date="2023-03" db="EMBL/GenBank/DDBJ databases">
        <title>Massive genome expansion in bonnet fungi (Mycena s.s.) driven by repeated elements and novel gene families across ecological guilds.</title>
        <authorList>
            <consortium name="Lawrence Berkeley National Laboratory"/>
            <person name="Harder C.B."/>
            <person name="Miyauchi S."/>
            <person name="Viragh M."/>
            <person name="Kuo A."/>
            <person name="Thoen E."/>
            <person name="Andreopoulos B."/>
            <person name="Lu D."/>
            <person name="Skrede I."/>
            <person name="Drula E."/>
            <person name="Henrissat B."/>
            <person name="Morin E."/>
            <person name="Kohler A."/>
            <person name="Barry K."/>
            <person name="LaButti K."/>
            <person name="Morin E."/>
            <person name="Salamov A."/>
            <person name="Lipzen A."/>
            <person name="Mereny Z."/>
            <person name="Hegedus B."/>
            <person name="Baldrian P."/>
            <person name="Stursova M."/>
            <person name="Weitz H."/>
            <person name="Taylor A."/>
            <person name="Grigoriev I.V."/>
            <person name="Nagy L.G."/>
            <person name="Martin F."/>
            <person name="Kauserud H."/>
        </authorList>
    </citation>
    <scope>NUCLEOTIDE SEQUENCE</scope>
    <source>
        <strain evidence="1">CBHHK182m</strain>
    </source>
</reference>
<protein>
    <submittedName>
        <fullName evidence="1">Uncharacterized protein</fullName>
    </submittedName>
</protein>
<comment type="caution">
    <text evidence="1">The sequence shown here is derived from an EMBL/GenBank/DDBJ whole genome shotgun (WGS) entry which is preliminary data.</text>
</comment>
<organism evidence="1 2">
    <name type="scientific">Mycena metata</name>
    <dbReference type="NCBI Taxonomy" id="1033252"/>
    <lineage>
        <taxon>Eukaryota</taxon>
        <taxon>Fungi</taxon>
        <taxon>Dikarya</taxon>
        <taxon>Basidiomycota</taxon>
        <taxon>Agaricomycotina</taxon>
        <taxon>Agaricomycetes</taxon>
        <taxon>Agaricomycetidae</taxon>
        <taxon>Agaricales</taxon>
        <taxon>Marasmiineae</taxon>
        <taxon>Mycenaceae</taxon>
        <taxon>Mycena</taxon>
    </lineage>
</organism>
<sequence length="172" mass="18993">MTGYHAALAIHPGTSYGVAVLLAGHYPDAAKIAYDIFDIFQPAIDKSLAELVTSVYVGKWASLNKNSSATVLIDKGTLYAENLFVDGADILAKFNFPHRVPLRSTSRDKFRLDIGIPFYNSKIHMGCYPYWVGMDLWGMRDGHALNAMEFSAEGTGRRLHLPAIGVEMIRAK</sequence>
<proteinExistence type="predicted"/>
<dbReference type="EMBL" id="JARKIB010000254">
    <property type="protein sequence ID" value="KAJ7719296.1"/>
    <property type="molecule type" value="Genomic_DNA"/>
</dbReference>
<evidence type="ECO:0000313" key="1">
    <source>
        <dbReference type="EMBL" id="KAJ7719296.1"/>
    </source>
</evidence>